<dbReference type="SMART" id="SM00220">
    <property type="entry name" value="S_TKc"/>
    <property type="match status" value="1"/>
</dbReference>
<sequence length="461" mass="51719">MGFLSSFRGEDRSTSSHNSDYSDSTHLSQGASVIPRIKSESFPKKQTLYGTQTEAAEQPWQGLSRSNAAPLQAALRNDSLNLSFSSAKATVNRQPVIREELFGSLHPRLSDIDYTSIGQFQQQVELYRGSISTVYKAVCTATQTPVIIKAYEKSRMKPKNHARLEREVRLMQHLGGAESMVDLYAVFEDITHKYLIMEHCRGGDLFKQLMMKGGTLEEAWVCTEIIAPLLSILARMHKETIVHRDIKPENIFLTAALKFKLGDFGLAIRADEELPFTRSGTLDYMAPEVLGNHTTDLQESPKLSRAELKAHSIRPYDEKVDVWAAGILAYECVVGKPPFEVNDEVQTATLIMYSNKMYFPTRHSPEWKDFVRACLEKKPHMRPTAAAMLEHPWIRHACPPITCKAGPSYKIALMQRARLRLELVPTSGCSQSMLETCQIRGALWSSLSSFLPLLGTTSCCS</sequence>
<evidence type="ECO:0000256" key="8">
    <source>
        <dbReference type="PIRSR" id="PIRSR630616-3"/>
    </source>
</evidence>
<dbReference type="AlphaFoldDB" id="A0AAV1IHR2"/>
<dbReference type="PROSITE" id="PS00108">
    <property type="entry name" value="PROTEIN_KINASE_ST"/>
    <property type="match status" value="1"/>
</dbReference>
<evidence type="ECO:0000256" key="5">
    <source>
        <dbReference type="ARBA" id="ARBA00022840"/>
    </source>
</evidence>
<keyword evidence="1" id="KW-0723">Serine/threonine-protein kinase</keyword>
<dbReference type="Pfam" id="PF00069">
    <property type="entry name" value="Pkinase"/>
    <property type="match status" value="1"/>
</dbReference>
<feature type="binding site" evidence="7">
    <location>
        <position position="263"/>
    </location>
    <ligand>
        <name>ATP</name>
        <dbReference type="ChEBI" id="CHEBI:30616"/>
    </ligand>
</feature>
<feature type="cross-link" description="Glycyl lysine isopeptide (Lys-Gly) (interchain with G-Cter in SUMO2)" evidence="8">
    <location>
        <position position="247"/>
    </location>
</feature>
<evidence type="ECO:0000256" key="6">
    <source>
        <dbReference type="PIRSR" id="PIRSR630616-1"/>
    </source>
</evidence>
<feature type="active site" description="Proton acceptor" evidence="6">
    <location>
        <position position="245"/>
    </location>
</feature>
<organism evidence="11 12">
    <name type="scientific">Coccomyxa viridis</name>
    <dbReference type="NCBI Taxonomy" id="1274662"/>
    <lineage>
        <taxon>Eukaryota</taxon>
        <taxon>Viridiplantae</taxon>
        <taxon>Chlorophyta</taxon>
        <taxon>core chlorophytes</taxon>
        <taxon>Trebouxiophyceae</taxon>
        <taxon>Trebouxiophyceae incertae sedis</taxon>
        <taxon>Coccomyxaceae</taxon>
        <taxon>Coccomyxa</taxon>
    </lineage>
</organism>
<keyword evidence="4" id="KW-0418">Kinase</keyword>
<dbReference type="SUPFAM" id="SSF56112">
    <property type="entry name" value="Protein kinase-like (PK-like)"/>
    <property type="match status" value="1"/>
</dbReference>
<dbReference type="InterPro" id="IPR030616">
    <property type="entry name" value="Aur-like"/>
</dbReference>
<dbReference type="InterPro" id="IPR008271">
    <property type="entry name" value="Ser/Thr_kinase_AS"/>
</dbReference>
<dbReference type="GO" id="GO:0004674">
    <property type="term" value="F:protein serine/threonine kinase activity"/>
    <property type="evidence" value="ECO:0007669"/>
    <property type="project" value="UniProtKB-KW"/>
</dbReference>
<keyword evidence="2" id="KW-0808">Transferase</keyword>
<dbReference type="Gene3D" id="3.30.200.20">
    <property type="entry name" value="Phosphorylase Kinase, domain 1"/>
    <property type="match status" value="1"/>
</dbReference>
<gene>
    <name evidence="11" type="ORF">CVIRNUC_009399</name>
</gene>
<feature type="region of interest" description="Disordered" evidence="9">
    <location>
        <begin position="1"/>
        <end position="36"/>
    </location>
</feature>
<evidence type="ECO:0000256" key="2">
    <source>
        <dbReference type="ARBA" id="ARBA00022679"/>
    </source>
</evidence>
<evidence type="ECO:0000256" key="9">
    <source>
        <dbReference type="SAM" id="MobiDB-lite"/>
    </source>
</evidence>
<evidence type="ECO:0000256" key="1">
    <source>
        <dbReference type="ARBA" id="ARBA00022527"/>
    </source>
</evidence>
<keyword evidence="5 7" id="KW-0067">ATP-binding</keyword>
<evidence type="ECO:0000256" key="7">
    <source>
        <dbReference type="PIRSR" id="PIRSR630616-2"/>
    </source>
</evidence>
<reference evidence="11 12" key="1">
    <citation type="submission" date="2023-10" db="EMBL/GenBank/DDBJ databases">
        <authorList>
            <person name="Maclean D."/>
            <person name="Macfadyen A."/>
        </authorList>
    </citation>
    <scope>NUCLEOTIDE SEQUENCE [LARGE SCALE GENOMIC DNA]</scope>
</reference>
<evidence type="ECO:0000256" key="4">
    <source>
        <dbReference type="ARBA" id="ARBA00022777"/>
    </source>
</evidence>
<name>A0AAV1IHR2_9CHLO</name>
<dbReference type="PANTHER" id="PTHR24350">
    <property type="entry name" value="SERINE/THREONINE-PROTEIN KINASE IAL-RELATED"/>
    <property type="match status" value="1"/>
</dbReference>
<dbReference type="EMBL" id="CAUYUE010000014">
    <property type="protein sequence ID" value="CAK0786186.1"/>
    <property type="molecule type" value="Genomic_DNA"/>
</dbReference>
<evidence type="ECO:0000313" key="11">
    <source>
        <dbReference type="EMBL" id="CAK0786186.1"/>
    </source>
</evidence>
<evidence type="ECO:0000259" key="10">
    <source>
        <dbReference type="PROSITE" id="PS50011"/>
    </source>
</evidence>
<feature type="binding site" evidence="7">
    <location>
        <begin position="249"/>
        <end position="250"/>
    </location>
    <ligand>
        <name>ATP</name>
        <dbReference type="ChEBI" id="CHEBI:30616"/>
    </ligand>
</feature>
<feature type="domain" description="Protein kinase" evidence="10">
    <location>
        <begin position="120"/>
        <end position="394"/>
    </location>
</feature>
<dbReference type="GO" id="GO:0005524">
    <property type="term" value="F:ATP binding"/>
    <property type="evidence" value="ECO:0007669"/>
    <property type="project" value="UniProtKB-KW"/>
</dbReference>
<keyword evidence="3 7" id="KW-0547">Nucleotide-binding</keyword>
<protein>
    <recommendedName>
        <fullName evidence="10">Protein kinase domain-containing protein</fullName>
    </recommendedName>
</protein>
<dbReference type="PROSITE" id="PS50011">
    <property type="entry name" value="PROTEIN_KINASE_DOM"/>
    <property type="match status" value="1"/>
</dbReference>
<keyword evidence="12" id="KW-1185">Reference proteome</keyword>
<feature type="compositionally biased region" description="Low complexity" evidence="9">
    <location>
        <begin position="15"/>
        <end position="26"/>
    </location>
</feature>
<evidence type="ECO:0000313" key="12">
    <source>
        <dbReference type="Proteomes" id="UP001314263"/>
    </source>
</evidence>
<dbReference type="InterPro" id="IPR000719">
    <property type="entry name" value="Prot_kinase_dom"/>
</dbReference>
<dbReference type="InterPro" id="IPR011009">
    <property type="entry name" value="Kinase-like_dom_sf"/>
</dbReference>
<evidence type="ECO:0000256" key="3">
    <source>
        <dbReference type="ARBA" id="ARBA00022741"/>
    </source>
</evidence>
<proteinExistence type="predicted"/>
<comment type="caution">
    <text evidence="11">The sequence shown here is derived from an EMBL/GenBank/DDBJ whole genome shotgun (WGS) entry which is preliminary data.</text>
</comment>
<dbReference type="Proteomes" id="UP001314263">
    <property type="component" value="Unassembled WGS sequence"/>
</dbReference>
<feature type="binding site" evidence="7">
    <location>
        <position position="149"/>
    </location>
    <ligand>
        <name>ATP</name>
        <dbReference type="ChEBI" id="CHEBI:30616"/>
    </ligand>
</feature>
<accession>A0AAV1IHR2</accession>
<dbReference type="Gene3D" id="1.10.510.10">
    <property type="entry name" value="Transferase(Phosphotransferase) domain 1"/>
    <property type="match status" value="1"/>
</dbReference>